<dbReference type="SMART" id="SM00342">
    <property type="entry name" value="HTH_ARAC"/>
    <property type="match status" value="1"/>
</dbReference>
<keyword evidence="6" id="KW-1185">Reference proteome</keyword>
<organism evidence="5 6">
    <name type="scientific">Lacrimispora celerecrescens</name>
    <dbReference type="NCBI Taxonomy" id="29354"/>
    <lineage>
        <taxon>Bacteria</taxon>
        <taxon>Bacillati</taxon>
        <taxon>Bacillota</taxon>
        <taxon>Clostridia</taxon>
        <taxon>Lachnospirales</taxon>
        <taxon>Lachnospiraceae</taxon>
        <taxon>Lacrimispora</taxon>
    </lineage>
</organism>
<reference evidence="5 6" key="1">
    <citation type="submission" date="2014-07" db="EMBL/GenBank/DDBJ databases">
        <title>Draft genome of Clostridium celerecrescens 152B isolated from sediments associated with methane hydrate from Krishna Godavari basin.</title>
        <authorList>
            <person name="Honkalas V.S."/>
            <person name="Dabir A.P."/>
            <person name="Arora P."/>
            <person name="Dhakephalkar P.K."/>
        </authorList>
    </citation>
    <scope>NUCLEOTIDE SEQUENCE [LARGE SCALE GENOMIC DNA]</scope>
    <source>
        <strain evidence="5 6">152B</strain>
    </source>
</reference>
<keyword evidence="1" id="KW-0805">Transcription regulation</keyword>
<comment type="caution">
    <text evidence="5">The sequence shown here is derived from an EMBL/GenBank/DDBJ whole genome shotgun (WGS) entry which is preliminary data.</text>
</comment>
<dbReference type="Gene3D" id="2.60.120.10">
    <property type="entry name" value="Jelly Rolls"/>
    <property type="match status" value="1"/>
</dbReference>
<keyword evidence="3" id="KW-0804">Transcription</keyword>
<dbReference type="InterPro" id="IPR014710">
    <property type="entry name" value="RmlC-like_jellyroll"/>
</dbReference>
<dbReference type="SUPFAM" id="SSF51215">
    <property type="entry name" value="Regulatory protein AraC"/>
    <property type="match status" value="1"/>
</dbReference>
<feature type="domain" description="HTH araC/xylS-type" evidence="4">
    <location>
        <begin position="170"/>
        <end position="268"/>
    </location>
</feature>
<dbReference type="STRING" id="29354.IO98_14710"/>
<dbReference type="PANTHER" id="PTHR43280">
    <property type="entry name" value="ARAC-FAMILY TRANSCRIPTIONAL REGULATOR"/>
    <property type="match status" value="1"/>
</dbReference>
<dbReference type="InterPro" id="IPR037923">
    <property type="entry name" value="HTH-like"/>
</dbReference>
<evidence type="ECO:0000256" key="3">
    <source>
        <dbReference type="ARBA" id="ARBA00023163"/>
    </source>
</evidence>
<sequence>MLINHYTETHYRFYTQIDLSQYPQVHDFYEIVLVTDGVLKLTLCGKSFVLQSGQIALIRPGDIHSKAGEESAHINLAFPSSAIEALFYYLCDPKGEMRLLDMIVVPPVQLGQPEFLALQEKMQWLNTIPVNEGERIRTILRHLLFDVVTRYFLPPQEDSAFHQTVPSWLASALTLWQSGEHRSEGLDFLCIASGRSKEHICRTFKQCFGVTPSTYLNRQRLNYAVNLLLHSDYSVTDIGYESGFGSSGRFYHVFHEVYGTSPRRFLQQYNIASYMNR</sequence>
<protein>
    <recommendedName>
        <fullName evidence="4">HTH araC/xylS-type domain-containing protein</fullName>
    </recommendedName>
</protein>
<dbReference type="GO" id="GO:0003700">
    <property type="term" value="F:DNA-binding transcription factor activity"/>
    <property type="evidence" value="ECO:0007669"/>
    <property type="project" value="InterPro"/>
</dbReference>
<dbReference type="InterPro" id="IPR009057">
    <property type="entry name" value="Homeodomain-like_sf"/>
</dbReference>
<dbReference type="SUPFAM" id="SSF46689">
    <property type="entry name" value="Homeodomain-like"/>
    <property type="match status" value="1"/>
</dbReference>
<dbReference type="InterPro" id="IPR018060">
    <property type="entry name" value="HTH_AraC"/>
</dbReference>
<dbReference type="Pfam" id="PF02311">
    <property type="entry name" value="AraC_binding"/>
    <property type="match status" value="1"/>
</dbReference>
<accession>A0A084JJV6</accession>
<evidence type="ECO:0000256" key="2">
    <source>
        <dbReference type="ARBA" id="ARBA00023125"/>
    </source>
</evidence>
<name>A0A084JJV6_9FIRM</name>
<dbReference type="InterPro" id="IPR003313">
    <property type="entry name" value="AraC-bd"/>
</dbReference>
<evidence type="ECO:0000313" key="6">
    <source>
        <dbReference type="Proteomes" id="UP000028525"/>
    </source>
</evidence>
<dbReference type="AlphaFoldDB" id="A0A084JJV6"/>
<dbReference type="EMBL" id="JPME01000018">
    <property type="protein sequence ID" value="KEZ89240.1"/>
    <property type="molecule type" value="Genomic_DNA"/>
</dbReference>
<dbReference type="GO" id="GO:0043565">
    <property type="term" value="F:sequence-specific DNA binding"/>
    <property type="evidence" value="ECO:0007669"/>
    <property type="project" value="InterPro"/>
</dbReference>
<gene>
    <name evidence="5" type="ORF">IO98_14710</name>
</gene>
<dbReference type="Pfam" id="PF12833">
    <property type="entry name" value="HTH_18"/>
    <property type="match status" value="1"/>
</dbReference>
<keyword evidence="2" id="KW-0238">DNA-binding</keyword>
<evidence type="ECO:0000313" key="5">
    <source>
        <dbReference type="EMBL" id="KEZ89240.1"/>
    </source>
</evidence>
<dbReference type="PANTHER" id="PTHR43280:SF17">
    <property type="entry name" value="ARAC-TYPE DNA-BINDING DOMAIN-CONTAINING PROTEIN"/>
    <property type="match status" value="1"/>
</dbReference>
<dbReference type="PROSITE" id="PS01124">
    <property type="entry name" value="HTH_ARAC_FAMILY_2"/>
    <property type="match status" value="1"/>
</dbReference>
<evidence type="ECO:0000256" key="1">
    <source>
        <dbReference type="ARBA" id="ARBA00023015"/>
    </source>
</evidence>
<evidence type="ECO:0000259" key="4">
    <source>
        <dbReference type="PROSITE" id="PS01124"/>
    </source>
</evidence>
<dbReference type="Gene3D" id="1.10.10.60">
    <property type="entry name" value="Homeodomain-like"/>
    <property type="match status" value="2"/>
</dbReference>
<proteinExistence type="predicted"/>
<dbReference type="Proteomes" id="UP000028525">
    <property type="component" value="Unassembled WGS sequence"/>
</dbReference>